<feature type="compositionally biased region" description="Polar residues" evidence="1">
    <location>
        <begin position="462"/>
        <end position="472"/>
    </location>
</feature>
<organism evidence="2 3">
    <name type="scientific">Parambassis ranga</name>
    <name type="common">Indian glassy fish</name>
    <dbReference type="NCBI Taxonomy" id="210632"/>
    <lineage>
        <taxon>Eukaryota</taxon>
        <taxon>Metazoa</taxon>
        <taxon>Chordata</taxon>
        <taxon>Craniata</taxon>
        <taxon>Vertebrata</taxon>
        <taxon>Euteleostomi</taxon>
        <taxon>Actinopterygii</taxon>
        <taxon>Neopterygii</taxon>
        <taxon>Teleostei</taxon>
        <taxon>Neoteleostei</taxon>
        <taxon>Acanthomorphata</taxon>
        <taxon>Ovalentaria</taxon>
        <taxon>Ambassidae</taxon>
        <taxon>Parambassis</taxon>
    </lineage>
</organism>
<name>A0A6P7H1B1_9TELE</name>
<feature type="compositionally biased region" description="Basic and acidic residues" evidence="1">
    <location>
        <begin position="182"/>
        <end position="208"/>
    </location>
</feature>
<dbReference type="GO" id="GO:0005739">
    <property type="term" value="C:mitochondrion"/>
    <property type="evidence" value="ECO:0007669"/>
    <property type="project" value="InterPro"/>
</dbReference>
<feature type="compositionally biased region" description="Basic and acidic residues" evidence="1">
    <location>
        <begin position="277"/>
        <end position="292"/>
    </location>
</feature>
<sequence>MAASILRLGRLGSFKCLQLESWGILRSHSAVLFCSKSGEPEKPVKKTKASSKSKASDAPNERAALLAYKTTVAFPIRLSEPGFFSAQSVGEAESVVSSTAAEKIIATEVPSTAAREPALAEQEAAGPAAPASLVSSEPGDTAAELSSSSSSESDSDSDSDTEDEKAHVKTETSTSQPVVKEPTVKEEAHIYEVTEVMKDTNEAQREPETAPASGSEAVQDSTAPSEAAKDAPDMTNPEDAAPETDAPPASPPAQGQSPEKGQTDTCIKTTDSVSAEEDGKSGHEETPEHDPVDNVLGPREAPAPAVDTLMEDSPVEAAPEPAQGVTEPVGTEAFCEASAEVAAEVTNHAESAEELVDAAPVIPEAKHDPVDNVLDPGEAHAPAVETLMVDSPVEAAPEPVGTEAFCEATTEVASHAESAEELMDAAPVIPEAGGEDLQTEAPVDQSEETVVMTPPEPEEPFDNSTYQNYQHHSYNPYTFADMDVEMAKFRLAQPSSGRPSPRH</sequence>
<dbReference type="AlphaFoldDB" id="A0A6P7H1B1"/>
<dbReference type="Pfam" id="PF15880">
    <property type="entry name" value="NDUFV3"/>
    <property type="match status" value="1"/>
</dbReference>
<dbReference type="InterPro" id="IPR026193">
    <property type="entry name" value="NDUFV3"/>
</dbReference>
<feature type="compositionally biased region" description="Low complexity" evidence="1">
    <location>
        <begin position="237"/>
        <end position="258"/>
    </location>
</feature>
<evidence type="ECO:0000313" key="3">
    <source>
        <dbReference type="RefSeq" id="XP_028248740.1"/>
    </source>
</evidence>
<dbReference type="PANTHER" id="PTHR17117:SF3">
    <property type="entry name" value="NADH DEHYDROGENASE [UBIQUINONE] FLAVOPROTEIN 3, MITOCHONDRIAL"/>
    <property type="match status" value="1"/>
</dbReference>
<dbReference type="GeneID" id="114425953"/>
<dbReference type="InParanoid" id="A0A6P7H1B1"/>
<feature type="compositionally biased region" description="Polar residues" evidence="1">
    <location>
        <begin position="259"/>
        <end position="273"/>
    </location>
</feature>
<dbReference type="RefSeq" id="XP_028248740.1">
    <property type="nucleotide sequence ID" value="XM_028392939.1"/>
</dbReference>
<dbReference type="GO" id="GO:0045271">
    <property type="term" value="C:respiratory chain complex I"/>
    <property type="evidence" value="ECO:0007669"/>
    <property type="project" value="InterPro"/>
</dbReference>
<dbReference type="OrthoDB" id="6161911at2759"/>
<dbReference type="Proteomes" id="UP000515145">
    <property type="component" value="Chromosome 21"/>
</dbReference>
<dbReference type="GO" id="GO:0042775">
    <property type="term" value="P:mitochondrial ATP synthesis coupled electron transport"/>
    <property type="evidence" value="ECO:0007669"/>
    <property type="project" value="TreeGrafter"/>
</dbReference>
<dbReference type="PANTHER" id="PTHR17117">
    <property type="entry name" value="NADH-UBIQUINONE OXIDOREDUCTASE"/>
    <property type="match status" value="1"/>
</dbReference>
<evidence type="ECO:0000313" key="2">
    <source>
        <dbReference type="Proteomes" id="UP000515145"/>
    </source>
</evidence>
<feature type="region of interest" description="Disordered" evidence="1">
    <location>
        <begin position="38"/>
        <end position="59"/>
    </location>
</feature>
<gene>
    <name evidence="3" type="primary">ndufv3</name>
</gene>
<protein>
    <submittedName>
        <fullName evidence="3">Nucleolar and coiled-body phosphoprotein 1 isoform X1</fullName>
    </submittedName>
</protein>
<feature type="region of interest" description="Disordered" evidence="1">
    <location>
        <begin position="108"/>
        <end position="327"/>
    </location>
</feature>
<feature type="compositionally biased region" description="Acidic residues" evidence="1">
    <location>
        <begin position="153"/>
        <end position="163"/>
    </location>
</feature>
<reference evidence="3" key="1">
    <citation type="submission" date="2025-08" db="UniProtKB">
        <authorList>
            <consortium name="RefSeq"/>
        </authorList>
    </citation>
    <scope>IDENTIFICATION</scope>
</reference>
<dbReference type="CTD" id="4731"/>
<feature type="region of interest" description="Disordered" evidence="1">
    <location>
        <begin position="431"/>
        <end position="472"/>
    </location>
</feature>
<proteinExistence type="predicted"/>
<accession>A0A6P7H1B1</accession>
<keyword evidence="2" id="KW-1185">Reference proteome</keyword>
<evidence type="ECO:0000256" key="1">
    <source>
        <dbReference type="SAM" id="MobiDB-lite"/>
    </source>
</evidence>
<feature type="compositionally biased region" description="Low complexity" evidence="1">
    <location>
        <begin position="116"/>
        <end position="131"/>
    </location>
</feature>